<reference evidence="3 4" key="1">
    <citation type="journal article" date="2006" name="Science">
        <title>Phytophthora genome sequences uncover evolutionary origins and mechanisms of pathogenesis.</title>
        <authorList>
            <person name="Tyler B.M."/>
            <person name="Tripathy S."/>
            <person name="Zhang X."/>
            <person name="Dehal P."/>
            <person name="Jiang R.H."/>
            <person name="Aerts A."/>
            <person name="Arredondo F.D."/>
            <person name="Baxter L."/>
            <person name="Bensasson D."/>
            <person name="Beynon J.L."/>
            <person name="Chapman J."/>
            <person name="Damasceno C.M."/>
            <person name="Dorrance A.E."/>
            <person name="Dou D."/>
            <person name="Dickerman A.W."/>
            <person name="Dubchak I.L."/>
            <person name="Garbelotto M."/>
            <person name="Gijzen M."/>
            <person name="Gordon S.G."/>
            <person name="Govers F."/>
            <person name="Grunwald N.J."/>
            <person name="Huang W."/>
            <person name="Ivors K.L."/>
            <person name="Jones R.W."/>
            <person name="Kamoun S."/>
            <person name="Krampis K."/>
            <person name="Lamour K.H."/>
            <person name="Lee M.K."/>
            <person name="McDonald W.H."/>
            <person name="Medina M."/>
            <person name="Meijer H.J."/>
            <person name="Nordberg E.K."/>
            <person name="Maclean D.J."/>
            <person name="Ospina-Giraldo M.D."/>
            <person name="Morris P.F."/>
            <person name="Phuntumart V."/>
            <person name="Putnam N.H."/>
            <person name="Rash S."/>
            <person name="Rose J.K."/>
            <person name="Sakihama Y."/>
            <person name="Salamov A.A."/>
            <person name="Savidor A."/>
            <person name="Scheuring C.F."/>
            <person name="Smith B.M."/>
            <person name="Sobral B.W."/>
            <person name="Terry A."/>
            <person name="Torto-Alalibo T.A."/>
            <person name="Win J."/>
            <person name="Xu Z."/>
            <person name="Zhang H."/>
            <person name="Grigoriev I.V."/>
            <person name="Rokhsar D.S."/>
            <person name="Boore J.L."/>
        </authorList>
    </citation>
    <scope>NUCLEOTIDE SEQUENCE [LARGE SCALE GENOMIC DNA]</scope>
    <source>
        <strain evidence="3 4">P6497</strain>
    </source>
</reference>
<dbReference type="EMBL" id="JH159152">
    <property type="protein sequence ID" value="EGZ22796.1"/>
    <property type="molecule type" value="Genomic_DNA"/>
</dbReference>
<accession>G4YR62</accession>
<evidence type="ECO:0000313" key="4">
    <source>
        <dbReference type="Proteomes" id="UP000002640"/>
    </source>
</evidence>
<organism evidence="3 4">
    <name type="scientific">Phytophthora sojae (strain P6497)</name>
    <name type="common">Soybean stem and root rot agent</name>
    <name type="synonym">Phytophthora megasperma f. sp. glycines</name>
    <dbReference type="NCBI Taxonomy" id="1094619"/>
    <lineage>
        <taxon>Eukaryota</taxon>
        <taxon>Sar</taxon>
        <taxon>Stramenopiles</taxon>
        <taxon>Oomycota</taxon>
        <taxon>Peronosporomycetes</taxon>
        <taxon>Peronosporales</taxon>
        <taxon>Peronosporaceae</taxon>
        <taxon>Phytophthora</taxon>
    </lineage>
</organism>
<proteinExistence type="predicted"/>
<evidence type="ECO:0000256" key="1">
    <source>
        <dbReference type="SAM" id="MobiDB-lite"/>
    </source>
</evidence>
<evidence type="ECO:0000256" key="2">
    <source>
        <dbReference type="SAM" id="SignalP"/>
    </source>
</evidence>
<evidence type="ECO:0000313" key="3">
    <source>
        <dbReference type="EMBL" id="EGZ22796.1"/>
    </source>
</evidence>
<evidence type="ECO:0008006" key="5">
    <source>
        <dbReference type="Google" id="ProtNLM"/>
    </source>
</evidence>
<feature type="region of interest" description="Disordered" evidence="1">
    <location>
        <begin position="75"/>
        <end position="133"/>
    </location>
</feature>
<dbReference type="AlphaFoldDB" id="G4YR62"/>
<feature type="compositionally biased region" description="Polar residues" evidence="1">
    <location>
        <begin position="89"/>
        <end position="104"/>
    </location>
</feature>
<dbReference type="GeneID" id="20641255"/>
<feature type="compositionally biased region" description="Basic residues" evidence="1">
    <location>
        <begin position="77"/>
        <end position="86"/>
    </location>
</feature>
<dbReference type="RefSeq" id="XP_009518084.1">
    <property type="nucleotide sequence ID" value="XM_009519789.1"/>
</dbReference>
<dbReference type="InParanoid" id="G4YR62"/>
<name>G4YR62_PHYSP</name>
<keyword evidence="2" id="KW-0732">Signal</keyword>
<dbReference type="Proteomes" id="UP000002640">
    <property type="component" value="Unassembled WGS sequence"/>
</dbReference>
<keyword evidence="4" id="KW-1185">Reference proteome</keyword>
<sequence length="133" mass="14449">MARWVLVVVCIELVLRSAFGKSSSAKALCRARSRPRNRATPANPGGHRFASNIHLLDVDACASLHASHDADRVLGSARHKPLRSRPRAASTNSQQMRFASSEKNYSAGDAAGDYCSLSRLPDDGRSMNPWDTS</sequence>
<feature type="signal peptide" evidence="2">
    <location>
        <begin position="1"/>
        <end position="20"/>
    </location>
</feature>
<protein>
    <recommendedName>
        <fullName evidence="5">RxLR effector protein</fullName>
    </recommendedName>
</protein>
<dbReference type="KEGG" id="psoj:PHYSODRAFT_295459"/>
<feature type="chain" id="PRO_5003471476" description="RxLR effector protein" evidence="2">
    <location>
        <begin position="21"/>
        <end position="133"/>
    </location>
</feature>
<gene>
    <name evidence="3" type="ORF">PHYSODRAFT_295459</name>
</gene>